<sequence>MPRPYPGLPVREGPPPERSPPVRHWVHPGVGPPPEVVRSVVRPLLVIPLLAAALGGIWLARGALQRWRDLRAAATYELAGERWPMLVRAGGAMVCGVCVTALTLLTALGAFGVLSRGRTGADRAQSAVDAAEAGAWPGSVPETAVRQQAAPPTAAASAAASGAATSAASAAPAGASAVASRFDSVGHPGGGELLQSAVLGPDGKPRNVRVWLPPQYAKESNARFPVVVMHAATPGKTADAEVPDVVEGVGAALQTGRIRPFILVAPEAPNGTAHPCELVAAAPAAVADDATLRVTIAASFRTLPPGPTSWGALGVEGGAPCAAAAGLARPDLYGAAAAVSGRYDAAALAQTGAEAPAGSSAKLLLAAAKGDAAGLDAARKLQTALKAGPGPAAKAEVRVSDNVQDYTADRERLRLVRQAAQFLAETLTRAS</sequence>
<dbReference type="InterPro" id="IPR029058">
    <property type="entry name" value="AB_hydrolase_fold"/>
</dbReference>
<keyword evidence="2" id="KW-1133">Transmembrane helix</keyword>
<evidence type="ECO:0000256" key="1">
    <source>
        <dbReference type="SAM" id="MobiDB-lite"/>
    </source>
</evidence>
<feature type="transmembrane region" description="Helical" evidence="2">
    <location>
        <begin position="85"/>
        <end position="114"/>
    </location>
</feature>
<comment type="caution">
    <text evidence="3">The sequence shown here is derived from an EMBL/GenBank/DDBJ whole genome shotgun (WGS) entry which is preliminary data.</text>
</comment>
<evidence type="ECO:0000313" key="4">
    <source>
        <dbReference type="Proteomes" id="UP000610124"/>
    </source>
</evidence>
<dbReference type="SUPFAM" id="SSF53474">
    <property type="entry name" value="alpha/beta-Hydrolases"/>
    <property type="match status" value="1"/>
</dbReference>
<dbReference type="Gene3D" id="3.40.50.1820">
    <property type="entry name" value="alpha/beta hydrolase"/>
    <property type="match status" value="1"/>
</dbReference>
<evidence type="ECO:0000313" key="3">
    <source>
        <dbReference type="EMBL" id="GGU87736.1"/>
    </source>
</evidence>
<feature type="compositionally biased region" description="Pro residues" evidence="1">
    <location>
        <begin position="1"/>
        <end position="19"/>
    </location>
</feature>
<gene>
    <name evidence="3" type="ORF">GCM10010502_45380</name>
</gene>
<keyword evidence="2" id="KW-0472">Membrane</keyword>
<protein>
    <recommendedName>
        <fullName evidence="5">Esterase</fullName>
    </recommendedName>
</protein>
<feature type="region of interest" description="Disordered" evidence="1">
    <location>
        <begin position="1"/>
        <end position="26"/>
    </location>
</feature>
<proteinExistence type="predicted"/>
<dbReference type="Proteomes" id="UP000610124">
    <property type="component" value="Unassembled WGS sequence"/>
</dbReference>
<evidence type="ECO:0000256" key="2">
    <source>
        <dbReference type="SAM" id="Phobius"/>
    </source>
</evidence>
<reference evidence="3" key="1">
    <citation type="journal article" date="2014" name="Int. J. Syst. Evol. Microbiol.">
        <title>Complete genome sequence of Corynebacterium casei LMG S-19264T (=DSM 44701T), isolated from a smear-ripened cheese.</title>
        <authorList>
            <consortium name="US DOE Joint Genome Institute (JGI-PGF)"/>
            <person name="Walter F."/>
            <person name="Albersmeier A."/>
            <person name="Kalinowski J."/>
            <person name="Ruckert C."/>
        </authorList>
    </citation>
    <scope>NUCLEOTIDE SEQUENCE</scope>
    <source>
        <strain evidence="3">JCM 4434</strain>
    </source>
</reference>
<accession>A0A8H9HSU6</accession>
<name>A0A8H9HSU6_KITAU</name>
<feature type="transmembrane region" description="Helical" evidence="2">
    <location>
        <begin position="44"/>
        <end position="64"/>
    </location>
</feature>
<dbReference type="AlphaFoldDB" id="A0A8H9HSU6"/>
<reference evidence="3" key="2">
    <citation type="submission" date="2020-09" db="EMBL/GenBank/DDBJ databases">
        <authorList>
            <person name="Sun Q."/>
            <person name="Ohkuma M."/>
        </authorList>
    </citation>
    <scope>NUCLEOTIDE SEQUENCE</scope>
    <source>
        <strain evidence="3">JCM 4434</strain>
    </source>
</reference>
<dbReference type="EMBL" id="BMUB01000010">
    <property type="protein sequence ID" value="GGU87736.1"/>
    <property type="molecule type" value="Genomic_DNA"/>
</dbReference>
<organism evidence="3 4">
    <name type="scientific">Kitasatospora aureofaciens</name>
    <name type="common">Streptomyces aureofaciens</name>
    <dbReference type="NCBI Taxonomy" id="1894"/>
    <lineage>
        <taxon>Bacteria</taxon>
        <taxon>Bacillati</taxon>
        <taxon>Actinomycetota</taxon>
        <taxon>Actinomycetes</taxon>
        <taxon>Kitasatosporales</taxon>
        <taxon>Streptomycetaceae</taxon>
        <taxon>Kitasatospora</taxon>
    </lineage>
</organism>
<evidence type="ECO:0008006" key="5">
    <source>
        <dbReference type="Google" id="ProtNLM"/>
    </source>
</evidence>
<keyword evidence="2" id="KW-0812">Transmembrane</keyword>